<dbReference type="Proteomes" id="UP000005222">
    <property type="component" value="Chromosome B"/>
</dbReference>
<gene>
    <name evidence="10" type="primary">Piso0_000485</name>
    <name evidence="10" type="ORF">GNLVRS01_PISO0A10384g</name>
    <name evidence="11" type="ORF">GNLVRS01_PISO0B10451g</name>
</gene>
<comment type="similarity">
    <text evidence="3">Belongs to the SNUT3 family.</text>
</comment>
<evidence type="ECO:0000259" key="9">
    <source>
        <dbReference type="Pfam" id="PF08648"/>
    </source>
</evidence>
<evidence type="ECO:0000256" key="2">
    <source>
        <dbReference type="ARBA" id="ARBA00004123"/>
    </source>
</evidence>
<feature type="compositionally biased region" description="Basic and acidic residues" evidence="8">
    <location>
        <begin position="154"/>
        <end position="171"/>
    </location>
</feature>
<evidence type="ECO:0000313" key="12">
    <source>
        <dbReference type="Proteomes" id="UP000005222"/>
    </source>
</evidence>
<dbReference type="InParanoid" id="G8YVK0"/>
<dbReference type="EMBL" id="FO082058">
    <property type="protein sequence ID" value="CCE73444.1"/>
    <property type="molecule type" value="Genomic_DNA"/>
</dbReference>
<dbReference type="InterPro" id="IPR013957">
    <property type="entry name" value="SNRNP27"/>
</dbReference>
<dbReference type="HOGENOM" id="CLU_075596_3_1_1"/>
<dbReference type="AlphaFoldDB" id="G8YVK0"/>
<keyword evidence="7" id="KW-0539">Nucleus</keyword>
<feature type="compositionally biased region" description="Acidic residues" evidence="8">
    <location>
        <begin position="105"/>
        <end position="127"/>
    </location>
</feature>
<dbReference type="OrthoDB" id="21368at2759"/>
<evidence type="ECO:0000256" key="3">
    <source>
        <dbReference type="ARBA" id="ARBA00008218"/>
    </source>
</evidence>
<dbReference type="STRING" id="559304.G8YVK0"/>
<proteinExistence type="inferred from homology"/>
<comment type="subunit">
    <text evidence="4">Part of a tri-snRNP complex.</text>
</comment>
<dbReference type="GO" id="GO:0008380">
    <property type="term" value="P:RNA splicing"/>
    <property type="evidence" value="ECO:0007669"/>
    <property type="project" value="UniProtKB-KW"/>
</dbReference>
<accession>G8YVK0</accession>
<evidence type="ECO:0000256" key="4">
    <source>
        <dbReference type="ARBA" id="ARBA00011825"/>
    </source>
</evidence>
<evidence type="ECO:0000256" key="6">
    <source>
        <dbReference type="ARBA" id="ARBA00023187"/>
    </source>
</evidence>
<sequence>MANFNINIKVKERASRSSGNGEASLTDLRSERIDRKDRVRERSPDRNSQSREKHEANEKTESRKKELRIADDHLNQGKQSKPSEKDFREEKDGEKPLGSNKNNEDTNENINEDNEDNEDNLVEETEDVASLMGFESFGSTKGKHVKGARGGGTKIEKETEYRRYMNREKGSNRPLSPTR</sequence>
<keyword evidence="5" id="KW-0507">mRNA processing</keyword>
<feature type="region of interest" description="Disordered" evidence="8">
    <location>
        <begin position="1"/>
        <end position="179"/>
    </location>
</feature>
<comment type="subcellular location">
    <subcellularLocation>
        <location evidence="2">Nucleus</location>
    </subcellularLocation>
</comment>
<evidence type="ECO:0000256" key="5">
    <source>
        <dbReference type="ARBA" id="ARBA00022664"/>
    </source>
</evidence>
<feature type="compositionally biased region" description="Basic and acidic residues" evidence="8">
    <location>
        <begin position="28"/>
        <end position="95"/>
    </location>
</feature>
<comment type="function">
    <text evidence="1">May play a role in mRNA splicing.</text>
</comment>
<protein>
    <submittedName>
        <fullName evidence="10">Piso0_000485 protein</fullName>
    </submittedName>
</protein>
<dbReference type="PANTHER" id="PTHR31077">
    <property type="entry name" value="U4/U6.U5 SMALL NUCLEAR RIBONUCLEOPROTEIN 27 KDA PROTEIN"/>
    <property type="match status" value="1"/>
</dbReference>
<keyword evidence="12" id="KW-1185">Reference proteome</keyword>
<dbReference type="PANTHER" id="PTHR31077:SF1">
    <property type="entry name" value="U4_U6.U5 SMALL NUCLEAR RIBONUCLEOPROTEIN 27 KDA PROTEIN"/>
    <property type="match status" value="1"/>
</dbReference>
<dbReference type="Pfam" id="PF08648">
    <property type="entry name" value="SNRNP27"/>
    <property type="match status" value="1"/>
</dbReference>
<evidence type="ECO:0000256" key="8">
    <source>
        <dbReference type="SAM" id="MobiDB-lite"/>
    </source>
</evidence>
<dbReference type="eggNOG" id="KOG3263">
    <property type="taxonomic scope" value="Eukaryota"/>
</dbReference>
<reference evidence="12" key="2">
    <citation type="journal article" date="2012" name="G3 (Bethesda)">
        <title>Pichia sorbitophila, an interspecies yeast hybrid reveals early steps of genome resolution following polyploidization.</title>
        <authorList>
            <person name="Leh Louis V."/>
            <person name="Despons L."/>
            <person name="Friedrich A."/>
            <person name="Martin T."/>
            <person name="Durrens P."/>
            <person name="Casaregola S."/>
            <person name="Neuveglise C."/>
            <person name="Fairhead C."/>
            <person name="Marck C."/>
            <person name="Cruz J.A."/>
            <person name="Straub M.L."/>
            <person name="Kugler V."/>
            <person name="Sacerdot C."/>
            <person name="Uzunov Z."/>
            <person name="Thierry A."/>
            <person name="Weiss S."/>
            <person name="Bleykasten C."/>
            <person name="De Montigny J."/>
            <person name="Jacques N."/>
            <person name="Jung P."/>
            <person name="Lemaire M."/>
            <person name="Mallet S."/>
            <person name="Morel G."/>
            <person name="Richard G.F."/>
            <person name="Sarkar A."/>
            <person name="Savel G."/>
            <person name="Schacherer J."/>
            <person name="Seret M.L."/>
            <person name="Talla E."/>
            <person name="Samson G."/>
            <person name="Jubin C."/>
            <person name="Poulain J."/>
            <person name="Vacherie B."/>
            <person name="Barbe V."/>
            <person name="Pelletier E."/>
            <person name="Sherman D.J."/>
            <person name="Westhof E."/>
            <person name="Weissenbach J."/>
            <person name="Baret P.V."/>
            <person name="Wincker P."/>
            <person name="Gaillardin C."/>
            <person name="Dujon B."/>
            <person name="Souciet J.L."/>
        </authorList>
    </citation>
    <scope>NUCLEOTIDE SEQUENCE [LARGE SCALE GENOMIC DNA]</scope>
    <source>
        <strain evidence="12">ATCC MYA-4447 / BCRC 22081 / CBS 7064 / NBRC 10061 / NRRL Y-12695</strain>
    </source>
</reference>
<evidence type="ECO:0000256" key="7">
    <source>
        <dbReference type="ARBA" id="ARBA00023242"/>
    </source>
</evidence>
<dbReference type="Proteomes" id="UP000005222">
    <property type="component" value="Chromosome A"/>
</dbReference>
<evidence type="ECO:0000313" key="11">
    <source>
        <dbReference type="EMBL" id="CCE73444.1"/>
    </source>
</evidence>
<evidence type="ECO:0000313" key="10">
    <source>
        <dbReference type="EMBL" id="CCE72883.1"/>
    </source>
</evidence>
<organism evidence="10 12">
    <name type="scientific">Pichia sorbitophila (strain ATCC MYA-4447 / BCRC 22081 / CBS 7064 / NBRC 10061 / NRRL Y-12695)</name>
    <name type="common">Hybrid yeast</name>
    <dbReference type="NCBI Taxonomy" id="559304"/>
    <lineage>
        <taxon>Eukaryota</taxon>
        <taxon>Fungi</taxon>
        <taxon>Dikarya</taxon>
        <taxon>Ascomycota</taxon>
        <taxon>Saccharomycotina</taxon>
        <taxon>Pichiomycetes</taxon>
        <taxon>Debaryomycetaceae</taxon>
        <taxon>Millerozyma</taxon>
    </lineage>
</organism>
<dbReference type="GO" id="GO:0071011">
    <property type="term" value="C:precatalytic spliceosome"/>
    <property type="evidence" value="ECO:0007669"/>
    <property type="project" value="TreeGrafter"/>
</dbReference>
<feature type="domain" description="U4/U6.U5 small nuclear ribonucleoprotein 27kDa protein" evidence="9">
    <location>
        <begin position="123"/>
        <end position="178"/>
    </location>
</feature>
<evidence type="ECO:0000256" key="1">
    <source>
        <dbReference type="ARBA" id="ARBA00003632"/>
    </source>
</evidence>
<dbReference type="EMBL" id="FO082059">
    <property type="protein sequence ID" value="CCE72883.1"/>
    <property type="molecule type" value="Genomic_DNA"/>
</dbReference>
<dbReference type="GO" id="GO:0006397">
    <property type="term" value="P:mRNA processing"/>
    <property type="evidence" value="ECO:0007669"/>
    <property type="project" value="UniProtKB-KW"/>
</dbReference>
<reference evidence="10" key="1">
    <citation type="submission" date="2011-10" db="EMBL/GenBank/DDBJ databases">
        <authorList>
            <person name="Genoscope - CEA"/>
        </authorList>
    </citation>
    <scope>NUCLEOTIDE SEQUENCE</scope>
    <source>
        <strain evidence="10">CBS 7064</strain>
    </source>
</reference>
<keyword evidence="6" id="KW-0508">mRNA splicing</keyword>
<name>G8YVK0_PICSO</name>